<evidence type="ECO:0000313" key="1">
    <source>
        <dbReference type="EMBL" id="MBB6672157.1"/>
    </source>
</evidence>
<dbReference type="Proteomes" id="UP000547209">
    <property type="component" value="Unassembled WGS sequence"/>
</dbReference>
<dbReference type="Pfam" id="PF01663">
    <property type="entry name" value="Phosphodiest"/>
    <property type="match status" value="1"/>
</dbReference>
<reference evidence="1 2" key="1">
    <citation type="submission" date="2020-08" db="EMBL/GenBank/DDBJ databases">
        <title>Cohnella phylogeny.</title>
        <authorList>
            <person name="Dunlap C."/>
        </authorList>
    </citation>
    <scope>NUCLEOTIDE SEQUENCE [LARGE SCALE GENOMIC DNA]</scope>
    <source>
        <strain evidence="1 2">DSM 28246</strain>
    </source>
</reference>
<gene>
    <name evidence="1" type="ORF">H7C19_15870</name>
</gene>
<protein>
    <submittedName>
        <fullName evidence="1">Alkaline phosphatase family protein</fullName>
    </submittedName>
</protein>
<keyword evidence="2" id="KW-1185">Reference proteome</keyword>
<accession>A0A7X0VFL2</accession>
<dbReference type="Gene3D" id="3.40.720.10">
    <property type="entry name" value="Alkaline Phosphatase, subunit A"/>
    <property type="match status" value="1"/>
</dbReference>
<dbReference type="AlphaFoldDB" id="A0A7X0VFL2"/>
<dbReference type="EMBL" id="JACJVP010000025">
    <property type="protein sequence ID" value="MBB6672157.1"/>
    <property type="molecule type" value="Genomic_DNA"/>
</dbReference>
<dbReference type="InterPro" id="IPR017850">
    <property type="entry name" value="Alkaline_phosphatase_core_sf"/>
</dbReference>
<evidence type="ECO:0000313" key="2">
    <source>
        <dbReference type="Proteomes" id="UP000547209"/>
    </source>
</evidence>
<name>A0A7X0VFL2_9BACL</name>
<sequence length="295" mass="31042">MKQSQTIRRVFILGMDGAGNFVREAATPDLDAWLGRGAYTYFAQAELPTISAECWGSVLHGVKPERHGLNNEKAAESAYPSDSPYPSLFRLVREREPDAKLASFTGWSPINSGIIEETLDVHKVSLPDAELVPALLDYIDGNPDVRLLFLQLDEPDGSGHGHGYGADSPEYLAAIAKSSERIGRVLARIEARGLAEDSLIVLLTDHGGGGADKYNHGSDHPMDRDVFWGVIGPGVKRGALAGPVSITDTAAVAALALGLPVPEDWDAGLPDGLLDDGAWGGAGGGVAGDGVRAVA</sequence>
<comment type="caution">
    <text evidence="1">The sequence shown here is derived from an EMBL/GenBank/DDBJ whole genome shotgun (WGS) entry which is preliminary data.</text>
</comment>
<dbReference type="SUPFAM" id="SSF53649">
    <property type="entry name" value="Alkaline phosphatase-like"/>
    <property type="match status" value="1"/>
</dbReference>
<proteinExistence type="predicted"/>
<organism evidence="1 2">
    <name type="scientific">Cohnella nanjingensis</name>
    <dbReference type="NCBI Taxonomy" id="1387779"/>
    <lineage>
        <taxon>Bacteria</taxon>
        <taxon>Bacillati</taxon>
        <taxon>Bacillota</taxon>
        <taxon>Bacilli</taxon>
        <taxon>Bacillales</taxon>
        <taxon>Paenibacillaceae</taxon>
        <taxon>Cohnella</taxon>
    </lineage>
</organism>
<dbReference type="InterPro" id="IPR002591">
    <property type="entry name" value="Phosphodiest/P_Trfase"/>
</dbReference>